<evidence type="ECO:0000313" key="2">
    <source>
        <dbReference type="Proteomes" id="UP000246991"/>
    </source>
</evidence>
<evidence type="ECO:0000313" key="1">
    <source>
        <dbReference type="EMBL" id="PWW77030.1"/>
    </source>
</evidence>
<comment type="caution">
    <text evidence="1">The sequence shown here is derived from an EMBL/GenBank/DDBJ whole genome shotgun (WGS) entry which is preliminary data.</text>
</comment>
<reference evidence="1 2" key="1">
    <citation type="submission" date="2018-03" db="EMBL/GenBank/DDBJ databases">
        <title>Genomes of Pezizomycetes fungi and the evolution of truffles.</title>
        <authorList>
            <person name="Murat C."/>
            <person name="Payen T."/>
            <person name="Noel B."/>
            <person name="Kuo A."/>
            <person name="Martin F.M."/>
        </authorList>
    </citation>
    <scope>NUCLEOTIDE SEQUENCE [LARGE SCALE GENOMIC DNA]</scope>
    <source>
        <strain evidence="1">091103-1</strain>
    </source>
</reference>
<sequence length="59" mass="6250">MQARGLVLECKCGLHGCGCVVGAASAFLLLPPSFRFGVCVVGLPCYQYEYSYRTGTGTV</sequence>
<gene>
    <name evidence="1" type="ORF">C7212DRAFT_318277</name>
</gene>
<dbReference type="AlphaFoldDB" id="A0A317STE3"/>
<accession>A0A317STE3</accession>
<keyword evidence="2" id="KW-1185">Reference proteome</keyword>
<name>A0A317STE3_9PEZI</name>
<organism evidence="1 2">
    <name type="scientific">Tuber magnatum</name>
    <name type="common">white Piedmont truffle</name>
    <dbReference type="NCBI Taxonomy" id="42249"/>
    <lineage>
        <taxon>Eukaryota</taxon>
        <taxon>Fungi</taxon>
        <taxon>Dikarya</taxon>
        <taxon>Ascomycota</taxon>
        <taxon>Pezizomycotina</taxon>
        <taxon>Pezizomycetes</taxon>
        <taxon>Pezizales</taxon>
        <taxon>Tuberaceae</taxon>
        <taxon>Tuber</taxon>
    </lineage>
</organism>
<dbReference type="EMBL" id="PYWC01000028">
    <property type="protein sequence ID" value="PWW77030.1"/>
    <property type="molecule type" value="Genomic_DNA"/>
</dbReference>
<protein>
    <submittedName>
        <fullName evidence="1">Uncharacterized protein</fullName>
    </submittedName>
</protein>
<proteinExistence type="predicted"/>
<dbReference type="Proteomes" id="UP000246991">
    <property type="component" value="Unassembled WGS sequence"/>
</dbReference>